<evidence type="ECO:0000259" key="2">
    <source>
        <dbReference type="Pfam" id="PF06742"/>
    </source>
</evidence>
<dbReference type="InterPro" id="IPR037049">
    <property type="entry name" value="DUF1214_C_sf"/>
</dbReference>
<dbReference type="InterPro" id="IPR037050">
    <property type="entry name" value="DUF1254_sf"/>
</dbReference>
<dbReference type="PANTHER" id="PTHR36509:SF2">
    <property type="entry name" value="BLL3101 PROTEIN"/>
    <property type="match status" value="1"/>
</dbReference>
<gene>
    <name evidence="4" type="ORF">GAO09_05415</name>
</gene>
<accession>A0A6A8A786</accession>
<dbReference type="InterPro" id="IPR010679">
    <property type="entry name" value="DUF1254"/>
</dbReference>
<keyword evidence="5" id="KW-1185">Reference proteome</keyword>
<reference evidence="4 5" key="1">
    <citation type="submission" date="2019-11" db="EMBL/GenBank/DDBJ databases">
        <title>Genome analysis of Rhizobacterium cereale a novel genus and species isolated from maize roots in North Spain.</title>
        <authorList>
            <person name="Menendez E."/>
            <person name="Flores-Felix J.D."/>
            <person name="Ramirez-Bahena M.-H."/>
            <person name="Igual J.M."/>
            <person name="Garcia-Fraile P."/>
            <person name="Peix A."/>
            <person name="Velazquez E."/>
        </authorList>
    </citation>
    <scope>NUCLEOTIDE SEQUENCE [LARGE SCALE GENOMIC DNA]</scope>
    <source>
        <strain evidence="4 5">RZME27</strain>
    </source>
</reference>
<dbReference type="AlphaFoldDB" id="A0A6A8A786"/>
<dbReference type="RefSeq" id="WP_153353026.1">
    <property type="nucleotide sequence ID" value="NZ_JAYKOO010000003.1"/>
</dbReference>
<feature type="signal peptide" evidence="1">
    <location>
        <begin position="1"/>
        <end position="19"/>
    </location>
</feature>
<dbReference type="EMBL" id="WIXI01000033">
    <property type="protein sequence ID" value="MQY45500.1"/>
    <property type="molecule type" value="Genomic_DNA"/>
</dbReference>
<evidence type="ECO:0000313" key="5">
    <source>
        <dbReference type="Proteomes" id="UP000435138"/>
    </source>
</evidence>
<dbReference type="SUPFAM" id="SSF160935">
    <property type="entry name" value="VPA0735-like"/>
    <property type="match status" value="1"/>
</dbReference>
<feature type="domain" description="DUF1214" evidence="2">
    <location>
        <begin position="362"/>
        <end position="470"/>
    </location>
</feature>
<comment type="caution">
    <text evidence="4">The sequence shown here is derived from an EMBL/GenBank/DDBJ whole genome shotgun (WGS) entry which is preliminary data.</text>
</comment>
<name>A0A6A8A786_9HYPH</name>
<dbReference type="Proteomes" id="UP000435138">
    <property type="component" value="Unassembled WGS sequence"/>
</dbReference>
<dbReference type="Pfam" id="PF06742">
    <property type="entry name" value="DUF1214"/>
    <property type="match status" value="1"/>
</dbReference>
<feature type="chain" id="PRO_5025529890" evidence="1">
    <location>
        <begin position="20"/>
        <end position="487"/>
    </location>
</feature>
<dbReference type="PANTHER" id="PTHR36509">
    <property type="entry name" value="BLL3101 PROTEIN"/>
    <property type="match status" value="1"/>
</dbReference>
<evidence type="ECO:0000259" key="3">
    <source>
        <dbReference type="Pfam" id="PF06863"/>
    </source>
</evidence>
<proteinExistence type="predicted"/>
<keyword evidence="1" id="KW-0732">Signal</keyword>
<organism evidence="4 5">
    <name type="scientific">Endobacterium cereale</name>
    <dbReference type="NCBI Taxonomy" id="2663029"/>
    <lineage>
        <taxon>Bacteria</taxon>
        <taxon>Pseudomonadati</taxon>
        <taxon>Pseudomonadota</taxon>
        <taxon>Alphaproteobacteria</taxon>
        <taxon>Hyphomicrobiales</taxon>
        <taxon>Rhizobiaceae</taxon>
        <taxon>Endobacterium</taxon>
    </lineage>
</organism>
<dbReference type="Gene3D" id="2.60.40.1610">
    <property type="entry name" value="Domain of unknown function DUF1254"/>
    <property type="match status" value="1"/>
</dbReference>
<dbReference type="Gene3D" id="2.60.120.600">
    <property type="entry name" value="Domain of unknown function DUF1214, C-terminal domain"/>
    <property type="match status" value="1"/>
</dbReference>
<evidence type="ECO:0000313" key="4">
    <source>
        <dbReference type="EMBL" id="MQY45500.1"/>
    </source>
</evidence>
<sequence length="487" mass="53604">MKTVLAAALLTLVCTGDFASAQALQNPRVKSADDISGIPDGTVMTQEFASVAAKDIYVWGWPIVNAFHRRSGFATVPEPGLKDGIVPIAPTGYVSMLTDYIAPEQRWVAHPNQDVTYGFGFAAVDKDPVVVQVPDFGDRFWVYALYDARSSEFSNLGKQYKTKPGTYLVVGPKWKGKIPKGITGVIHSPTDLVAMGPRIFMNDTDEDRAAIQKVLKHVVIYPLSKYTGKPVTMDWKNIPKFKSDDNNSSAETQYVDPNTFFDELPVVLKDVPPLPGEEARYAMIDAVLAAAKKDPKIAAAIKQAANDAEKDLIGPLQNFRTNGVALNGGWNTPPNGAAWGYDYLTRAATAKSNMYTNQPSETRYFFLEVDDSGDRLKGDSNYTITFPKGKTPPVNGFWSLTMYGPEHFFESNDLKRYSVGTKNVKDMKMNADGSLTVYIQHNSPGKDKEANWLPAPASEFDMTLRTYWPKPEVNSGGWTPPAAVKAD</sequence>
<dbReference type="InterPro" id="IPR010621">
    <property type="entry name" value="DUF1214"/>
</dbReference>
<evidence type="ECO:0000256" key="1">
    <source>
        <dbReference type="SAM" id="SignalP"/>
    </source>
</evidence>
<protein>
    <submittedName>
        <fullName evidence="4">DUF1214 domain-containing protein</fullName>
    </submittedName>
</protein>
<dbReference type="Pfam" id="PF06863">
    <property type="entry name" value="DUF1254"/>
    <property type="match status" value="1"/>
</dbReference>
<feature type="domain" description="DUF1254" evidence="3">
    <location>
        <begin position="95"/>
        <end position="222"/>
    </location>
</feature>